<feature type="non-terminal residue" evidence="1">
    <location>
        <position position="152"/>
    </location>
</feature>
<reference evidence="1" key="1">
    <citation type="journal article" date="2019" name="Sci. Rep.">
        <title>Draft genome of Tanacetum cinerariifolium, the natural source of mosquito coil.</title>
        <authorList>
            <person name="Yamashiro T."/>
            <person name="Shiraishi A."/>
            <person name="Satake H."/>
            <person name="Nakayama K."/>
        </authorList>
    </citation>
    <scope>NUCLEOTIDE SEQUENCE</scope>
</reference>
<proteinExistence type="predicted"/>
<name>A0A699IQS6_TANCI</name>
<accession>A0A699IQS6</accession>
<protein>
    <submittedName>
        <fullName evidence="1">Uncharacterized protein</fullName>
    </submittedName>
</protein>
<comment type="caution">
    <text evidence="1">The sequence shown here is derived from an EMBL/GenBank/DDBJ whole genome shotgun (WGS) entry which is preliminary data.</text>
</comment>
<dbReference type="InterPro" id="IPR036875">
    <property type="entry name" value="Znf_CCHC_sf"/>
</dbReference>
<dbReference type="EMBL" id="BKCJ010323277">
    <property type="protein sequence ID" value="GEZ78507.1"/>
    <property type="molecule type" value="Genomic_DNA"/>
</dbReference>
<dbReference type="GO" id="GO:0003676">
    <property type="term" value="F:nucleic acid binding"/>
    <property type="evidence" value="ECO:0007669"/>
    <property type="project" value="InterPro"/>
</dbReference>
<organism evidence="1">
    <name type="scientific">Tanacetum cinerariifolium</name>
    <name type="common">Dalmatian daisy</name>
    <name type="synonym">Chrysanthemum cinerariifolium</name>
    <dbReference type="NCBI Taxonomy" id="118510"/>
    <lineage>
        <taxon>Eukaryota</taxon>
        <taxon>Viridiplantae</taxon>
        <taxon>Streptophyta</taxon>
        <taxon>Embryophyta</taxon>
        <taxon>Tracheophyta</taxon>
        <taxon>Spermatophyta</taxon>
        <taxon>Magnoliopsida</taxon>
        <taxon>eudicotyledons</taxon>
        <taxon>Gunneridae</taxon>
        <taxon>Pentapetalae</taxon>
        <taxon>asterids</taxon>
        <taxon>campanulids</taxon>
        <taxon>Asterales</taxon>
        <taxon>Asteraceae</taxon>
        <taxon>Asteroideae</taxon>
        <taxon>Anthemideae</taxon>
        <taxon>Anthemidinae</taxon>
        <taxon>Tanacetum</taxon>
    </lineage>
</organism>
<dbReference type="GO" id="GO:0008270">
    <property type="term" value="F:zinc ion binding"/>
    <property type="evidence" value="ECO:0007669"/>
    <property type="project" value="InterPro"/>
</dbReference>
<evidence type="ECO:0000313" key="1">
    <source>
        <dbReference type="EMBL" id="GEZ78507.1"/>
    </source>
</evidence>
<dbReference type="AlphaFoldDB" id="A0A699IQS6"/>
<sequence length="152" mass="17371">MVDYSLWEVIENGNKPSVTTVVEGVKTIIDPSTAEEKAQRRLELKARSTLLMGIPNEHQLKFNSIKDAKSLLKLNLNWNETVAFDKTKVECYNFHKRGHFAREYRAPRAQDNMNRESIRRNVPVETTNSTTLVSCNGLGGYDWSEQVKKGPM</sequence>
<gene>
    <name evidence="1" type="ORF">Tci_550480</name>
</gene>
<dbReference type="SUPFAM" id="SSF57756">
    <property type="entry name" value="Retrovirus zinc finger-like domains"/>
    <property type="match status" value="1"/>
</dbReference>